<feature type="compositionally biased region" description="Basic residues" evidence="1">
    <location>
        <begin position="20"/>
        <end position="31"/>
    </location>
</feature>
<dbReference type="EMBL" id="BAABAB010000036">
    <property type="protein sequence ID" value="GAA3635157.1"/>
    <property type="molecule type" value="Genomic_DNA"/>
</dbReference>
<organism evidence="2 3">
    <name type="scientific">Microlunatus ginsengisoli</name>
    <dbReference type="NCBI Taxonomy" id="363863"/>
    <lineage>
        <taxon>Bacteria</taxon>
        <taxon>Bacillati</taxon>
        <taxon>Actinomycetota</taxon>
        <taxon>Actinomycetes</taxon>
        <taxon>Propionibacteriales</taxon>
        <taxon>Propionibacteriaceae</taxon>
        <taxon>Microlunatus</taxon>
    </lineage>
</organism>
<proteinExistence type="predicted"/>
<sequence length="191" mass="20146">MTVSTGAVVIDLATYRARRRRGGHLRRRPARPGHDPTPRATSPDGDAAAARHLYALPDPWVAPPGRPVDGLAGGPLAPVPDPTADARAELRSAFDRFGAGYRTGFDGTIGSALAAAEELADTVARVAGSLPARRRHQLAVTGAQQVISAIGRGMNTGPVIDGLVTAVLREQQAAWDRGVRPGRFGRRDRPD</sequence>
<protein>
    <submittedName>
        <fullName evidence="2">Uncharacterized protein</fullName>
    </submittedName>
</protein>
<evidence type="ECO:0000313" key="2">
    <source>
        <dbReference type="EMBL" id="GAA3635157.1"/>
    </source>
</evidence>
<dbReference type="RefSeq" id="WP_344808304.1">
    <property type="nucleotide sequence ID" value="NZ_BAABAB010000036.1"/>
</dbReference>
<reference evidence="3" key="1">
    <citation type="journal article" date="2019" name="Int. J. Syst. Evol. Microbiol.">
        <title>The Global Catalogue of Microorganisms (GCM) 10K type strain sequencing project: providing services to taxonomists for standard genome sequencing and annotation.</title>
        <authorList>
            <consortium name="The Broad Institute Genomics Platform"/>
            <consortium name="The Broad Institute Genome Sequencing Center for Infectious Disease"/>
            <person name="Wu L."/>
            <person name="Ma J."/>
        </authorList>
    </citation>
    <scope>NUCLEOTIDE SEQUENCE [LARGE SCALE GENOMIC DNA]</scope>
    <source>
        <strain evidence="3">JCM 16929</strain>
    </source>
</reference>
<evidence type="ECO:0000313" key="3">
    <source>
        <dbReference type="Proteomes" id="UP001501490"/>
    </source>
</evidence>
<feature type="region of interest" description="Disordered" evidence="1">
    <location>
        <begin position="20"/>
        <end position="45"/>
    </location>
</feature>
<evidence type="ECO:0000256" key="1">
    <source>
        <dbReference type="SAM" id="MobiDB-lite"/>
    </source>
</evidence>
<accession>A0ABP7ALL0</accession>
<name>A0ABP7ALL0_9ACTN</name>
<dbReference type="Proteomes" id="UP001501490">
    <property type="component" value="Unassembled WGS sequence"/>
</dbReference>
<gene>
    <name evidence="2" type="ORF">GCM10022236_42200</name>
</gene>
<keyword evidence="3" id="KW-1185">Reference proteome</keyword>
<comment type="caution">
    <text evidence="2">The sequence shown here is derived from an EMBL/GenBank/DDBJ whole genome shotgun (WGS) entry which is preliminary data.</text>
</comment>